<organism evidence="1">
    <name type="scientific">viral metagenome</name>
    <dbReference type="NCBI Taxonomy" id="1070528"/>
    <lineage>
        <taxon>unclassified sequences</taxon>
        <taxon>metagenomes</taxon>
        <taxon>organismal metagenomes</taxon>
    </lineage>
</organism>
<proteinExistence type="predicted"/>
<name>A0A6M3L9D4_9ZZZZ</name>
<sequence length="145" mass="16701">MKMTKEAPRVLHVLMNGHVVSIKNKLNNLNNVYAKAGHVDLGPESTILRKDLWKDTSKEARNLFVTIVNYPEEIYKHINGNGNDEEKNKQKISKQKLIIYVRKKHKCSRTKAKLIIKETVVFALDSLATRKTYCKIKSNDLNLLL</sequence>
<dbReference type="AlphaFoldDB" id="A0A6M3L9D4"/>
<dbReference type="EMBL" id="MT142977">
    <property type="protein sequence ID" value="QJA91300.1"/>
    <property type="molecule type" value="Genomic_DNA"/>
</dbReference>
<accession>A0A6M3L9D4</accession>
<gene>
    <name evidence="1" type="ORF">MM415B03409_0005</name>
</gene>
<reference evidence="1" key="1">
    <citation type="submission" date="2020-03" db="EMBL/GenBank/DDBJ databases">
        <title>The deep terrestrial virosphere.</title>
        <authorList>
            <person name="Holmfeldt K."/>
            <person name="Nilsson E."/>
            <person name="Simone D."/>
            <person name="Lopez-Fernandez M."/>
            <person name="Wu X."/>
            <person name="de Brujin I."/>
            <person name="Lundin D."/>
            <person name="Andersson A."/>
            <person name="Bertilsson S."/>
            <person name="Dopson M."/>
        </authorList>
    </citation>
    <scope>NUCLEOTIDE SEQUENCE</scope>
    <source>
        <strain evidence="1">MM415B03409</strain>
    </source>
</reference>
<protein>
    <submittedName>
        <fullName evidence="1">Uncharacterized protein</fullName>
    </submittedName>
</protein>
<evidence type="ECO:0000313" key="1">
    <source>
        <dbReference type="EMBL" id="QJA91300.1"/>
    </source>
</evidence>